<keyword evidence="4 8" id="KW-0547">Nucleotide-binding</keyword>
<dbReference type="Pfam" id="PF01636">
    <property type="entry name" value="APH"/>
    <property type="match status" value="1"/>
</dbReference>
<keyword evidence="2 8" id="KW-0808">Transferase</keyword>
<evidence type="ECO:0000313" key="11">
    <source>
        <dbReference type="EMBL" id="PJK31466.1"/>
    </source>
</evidence>
<evidence type="ECO:0000256" key="5">
    <source>
        <dbReference type="ARBA" id="ARBA00022777"/>
    </source>
</evidence>
<evidence type="ECO:0000256" key="1">
    <source>
        <dbReference type="ARBA" id="ARBA00022605"/>
    </source>
</evidence>
<dbReference type="GO" id="GO:0009088">
    <property type="term" value="P:threonine biosynthetic process"/>
    <property type="evidence" value="ECO:0007669"/>
    <property type="project" value="UniProtKB-UniRule"/>
</dbReference>
<dbReference type="GO" id="GO:0004413">
    <property type="term" value="F:homoserine kinase activity"/>
    <property type="evidence" value="ECO:0007669"/>
    <property type="project" value="UniProtKB-UniRule"/>
</dbReference>
<dbReference type="SUPFAM" id="SSF56112">
    <property type="entry name" value="Protein kinase-like (PK-like)"/>
    <property type="match status" value="1"/>
</dbReference>
<dbReference type="AlphaFoldDB" id="A0A2M9G712"/>
<gene>
    <name evidence="8" type="primary">thrB</name>
    <name evidence="11" type="ORF">CVT23_01995</name>
</gene>
<evidence type="ECO:0000256" key="6">
    <source>
        <dbReference type="ARBA" id="ARBA00022840"/>
    </source>
</evidence>
<dbReference type="Proteomes" id="UP000229498">
    <property type="component" value="Unassembled WGS sequence"/>
</dbReference>
<evidence type="ECO:0000256" key="3">
    <source>
        <dbReference type="ARBA" id="ARBA00022697"/>
    </source>
</evidence>
<keyword evidence="3 8" id="KW-0791">Threonine biosynthesis</keyword>
<evidence type="ECO:0000256" key="9">
    <source>
        <dbReference type="NCBIfam" id="TIGR00938"/>
    </source>
</evidence>
<evidence type="ECO:0000256" key="2">
    <source>
        <dbReference type="ARBA" id="ARBA00022679"/>
    </source>
</evidence>
<dbReference type="PANTHER" id="PTHR21064:SF6">
    <property type="entry name" value="AMINOGLYCOSIDE PHOSPHOTRANSFERASE DOMAIN-CONTAINING PROTEIN"/>
    <property type="match status" value="1"/>
</dbReference>
<comment type="pathway">
    <text evidence="8">Amino-acid biosynthesis; L-threonine biosynthesis; L-threonine from L-aspartate: step 4/5.</text>
</comment>
<dbReference type="Gene3D" id="3.90.1200.10">
    <property type="match status" value="1"/>
</dbReference>
<proteinExistence type="inferred from homology"/>
<dbReference type="InterPro" id="IPR011009">
    <property type="entry name" value="Kinase-like_dom_sf"/>
</dbReference>
<dbReference type="Gene3D" id="3.30.200.20">
    <property type="entry name" value="Phosphorylase Kinase, domain 1"/>
    <property type="match status" value="1"/>
</dbReference>
<name>A0A2M9G712_9PROT</name>
<keyword evidence="1 8" id="KW-0028">Amino-acid biosynthesis</keyword>
<dbReference type="InterPro" id="IPR002575">
    <property type="entry name" value="Aminoglycoside_PTrfase"/>
</dbReference>
<dbReference type="InterPro" id="IPR005280">
    <property type="entry name" value="Homoserine_kinase_II"/>
</dbReference>
<comment type="catalytic activity">
    <reaction evidence="8">
        <text>L-homoserine + ATP = O-phospho-L-homoserine + ADP + H(+)</text>
        <dbReference type="Rhea" id="RHEA:13985"/>
        <dbReference type="ChEBI" id="CHEBI:15378"/>
        <dbReference type="ChEBI" id="CHEBI:30616"/>
        <dbReference type="ChEBI" id="CHEBI:57476"/>
        <dbReference type="ChEBI" id="CHEBI:57590"/>
        <dbReference type="ChEBI" id="CHEBI:456216"/>
        <dbReference type="EC" id="2.7.1.39"/>
    </reaction>
</comment>
<comment type="caution">
    <text evidence="11">The sequence shown here is derived from an EMBL/GenBank/DDBJ whole genome shotgun (WGS) entry which is preliminary data.</text>
</comment>
<dbReference type="OrthoDB" id="9777460at2"/>
<evidence type="ECO:0000256" key="4">
    <source>
        <dbReference type="ARBA" id="ARBA00022741"/>
    </source>
</evidence>
<dbReference type="EMBL" id="PHIG01000005">
    <property type="protein sequence ID" value="PJK31466.1"/>
    <property type="molecule type" value="Genomic_DNA"/>
</dbReference>
<dbReference type="GO" id="GO:0005524">
    <property type="term" value="F:ATP binding"/>
    <property type="evidence" value="ECO:0007669"/>
    <property type="project" value="UniProtKB-KW"/>
</dbReference>
<comment type="similarity">
    <text evidence="7 8">Belongs to the pseudomonas-type ThrB family.</text>
</comment>
<reference evidence="11 12" key="1">
    <citation type="submission" date="2017-11" db="EMBL/GenBank/DDBJ databases">
        <title>Draft genome sequence of Rhizobiales bacterium SY3-13.</title>
        <authorList>
            <person name="Sun C."/>
        </authorList>
    </citation>
    <scope>NUCLEOTIDE SEQUENCE [LARGE SCALE GENOMIC DNA]</scope>
    <source>
        <strain evidence="11 12">SY3-13</strain>
    </source>
</reference>
<dbReference type="CDD" id="cd05153">
    <property type="entry name" value="HomoserineK_II"/>
    <property type="match status" value="1"/>
</dbReference>
<keyword evidence="6 8" id="KW-0067">ATP-binding</keyword>
<evidence type="ECO:0000313" key="12">
    <source>
        <dbReference type="Proteomes" id="UP000229498"/>
    </source>
</evidence>
<dbReference type="NCBIfam" id="TIGR00938">
    <property type="entry name" value="thrB_alt"/>
    <property type="match status" value="1"/>
</dbReference>
<evidence type="ECO:0000256" key="8">
    <source>
        <dbReference type="HAMAP-Rule" id="MF_00301"/>
    </source>
</evidence>
<protein>
    <recommendedName>
        <fullName evidence="8 9">Homoserine kinase</fullName>
        <shortName evidence="8">HK</shortName>
        <shortName evidence="8">HSK</shortName>
        <ecNumber evidence="8 9">2.7.1.39</ecNumber>
    </recommendedName>
</protein>
<dbReference type="UniPathway" id="UPA00050">
    <property type="reaction ID" value="UER00064"/>
</dbReference>
<dbReference type="HAMAP" id="MF_00301">
    <property type="entry name" value="Homoser_kinase_2"/>
    <property type="match status" value="1"/>
</dbReference>
<evidence type="ECO:0000256" key="7">
    <source>
        <dbReference type="ARBA" id="ARBA00038240"/>
    </source>
</evidence>
<sequence>MAVYTEIGDGELDALLADYEIGGAIACTGIAEGVENSNFLLQTDAGMFILTIYEKRVKPDDLPWFLALLSHLSDRGFPCPVPVRRRDGGVLSDIRAKPAAIVSFLKGRWPRKPLPRHAWAVGDALASLHLAAADFGPERPNDLSVGDWRPLAERCGPGADDVRSGLADEIARELDVLETAWPRDLPRGIIHADLFPDNVFFLDERLSGVIDFYFACNDILVYDLAICLNAWCFEPDGAFNITKARQMLGAYRARRPLSRPEFDALPVLARGAAMRFLLTRLYDWLNHPEGAFVTPKNPLEYWRKLDFHRGVGGAAAYGLDF</sequence>
<feature type="domain" description="Aminoglycoside phosphotransferase" evidence="10">
    <location>
        <begin position="27"/>
        <end position="257"/>
    </location>
</feature>
<dbReference type="InterPro" id="IPR050249">
    <property type="entry name" value="Pseudomonas-type_ThrB"/>
</dbReference>
<keyword evidence="12" id="KW-1185">Reference proteome</keyword>
<dbReference type="EC" id="2.7.1.39" evidence="8 9"/>
<keyword evidence="5 8" id="KW-0418">Kinase</keyword>
<organism evidence="11 12">
    <name type="scientific">Minwuia thermotolerans</name>
    <dbReference type="NCBI Taxonomy" id="2056226"/>
    <lineage>
        <taxon>Bacteria</taxon>
        <taxon>Pseudomonadati</taxon>
        <taxon>Pseudomonadota</taxon>
        <taxon>Alphaproteobacteria</taxon>
        <taxon>Minwuiales</taxon>
        <taxon>Minwuiaceae</taxon>
        <taxon>Minwuia</taxon>
    </lineage>
</organism>
<dbReference type="PANTHER" id="PTHR21064">
    <property type="entry name" value="AMINOGLYCOSIDE PHOSPHOTRANSFERASE DOMAIN-CONTAINING PROTEIN-RELATED"/>
    <property type="match status" value="1"/>
</dbReference>
<dbReference type="NCBIfam" id="NF003558">
    <property type="entry name" value="PRK05231.1"/>
    <property type="match status" value="1"/>
</dbReference>
<evidence type="ECO:0000259" key="10">
    <source>
        <dbReference type="Pfam" id="PF01636"/>
    </source>
</evidence>
<dbReference type="RefSeq" id="WP_109793892.1">
    <property type="nucleotide sequence ID" value="NZ_PHIG01000005.1"/>
</dbReference>
<accession>A0A2M9G712</accession>